<protein>
    <submittedName>
        <fullName evidence="5">Oidioi.mRNA.OKI2018_I69.chr1.g3056.t1.cds</fullName>
    </submittedName>
</protein>
<dbReference type="SMART" id="SM00360">
    <property type="entry name" value="RRM"/>
    <property type="match status" value="1"/>
</dbReference>
<evidence type="ECO:0000256" key="2">
    <source>
        <dbReference type="PROSITE-ProRule" id="PRU00176"/>
    </source>
</evidence>
<dbReference type="InterPro" id="IPR012677">
    <property type="entry name" value="Nucleotide-bd_a/b_plait_sf"/>
</dbReference>
<dbReference type="Pfam" id="PF00076">
    <property type="entry name" value="RRM_1"/>
    <property type="match status" value="1"/>
</dbReference>
<dbReference type="PROSITE" id="PS50102">
    <property type="entry name" value="RRM"/>
    <property type="match status" value="1"/>
</dbReference>
<evidence type="ECO:0000313" key="6">
    <source>
        <dbReference type="Proteomes" id="UP001158576"/>
    </source>
</evidence>
<dbReference type="Gene3D" id="3.30.70.330">
    <property type="match status" value="1"/>
</dbReference>
<dbReference type="InterPro" id="IPR035979">
    <property type="entry name" value="RBD_domain_sf"/>
</dbReference>
<evidence type="ECO:0000256" key="3">
    <source>
        <dbReference type="SAM" id="MobiDB-lite"/>
    </source>
</evidence>
<gene>
    <name evidence="5" type="ORF">OKIOD_LOCUS11821</name>
</gene>
<feature type="domain" description="RRM" evidence="4">
    <location>
        <begin position="37"/>
        <end position="119"/>
    </location>
</feature>
<dbReference type="PANTHER" id="PTHR48034">
    <property type="entry name" value="TRANSFORMER-2 SEX-DETERMINING PROTEIN-RELATED"/>
    <property type="match status" value="1"/>
</dbReference>
<dbReference type="EMBL" id="OU015566">
    <property type="protein sequence ID" value="CAG5106911.1"/>
    <property type="molecule type" value="Genomic_DNA"/>
</dbReference>
<name>A0ABN7SSZ3_OIKDI</name>
<evidence type="ECO:0000256" key="1">
    <source>
        <dbReference type="ARBA" id="ARBA00022884"/>
    </source>
</evidence>
<dbReference type="Proteomes" id="UP001158576">
    <property type="component" value="Chromosome 1"/>
</dbReference>
<feature type="region of interest" description="Disordered" evidence="3">
    <location>
        <begin position="1"/>
        <end position="32"/>
    </location>
</feature>
<organism evidence="5 6">
    <name type="scientific">Oikopleura dioica</name>
    <name type="common">Tunicate</name>
    <dbReference type="NCBI Taxonomy" id="34765"/>
    <lineage>
        <taxon>Eukaryota</taxon>
        <taxon>Metazoa</taxon>
        <taxon>Chordata</taxon>
        <taxon>Tunicata</taxon>
        <taxon>Appendicularia</taxon>
        <taxon>Copelata</taxon>
        <taxon>Oikopleuridae</taxon>
        <taxon>Oikopleura</taxon>
    </lineage>
</organism>
<dbReference type="InterPro" id="IPR000504">
    <property type="entry name" value="RRM_dom"/>
</dbReference>
<keyword evidence="6" id="KW-1185">Reference proteome</keyword>
<keyword evidence="1 2" id="KW-0694">RNA-binding</keyword>
<dbReference type="SUPFAM" id="SSF54928">
    <property type="entry name" value="RNA-binding domain, RBD"/>
    <property type="match status" value="1"/>
</dbReference>
<reference evidence="5 6" key="1">
    <citation type="submission" date="2021-04" db="EMBL/GenBank/DDBJ databases">
        <authorList>
            <person name="Bliznina A."/>
        </authorList>
    </citation>
    <scope>NUCLEOTIDE SEQUENCE [LARGE SCALE GENOMIC DNA]</scope>
</reference>
<evidence type="ECO:0000259" key="4">
    <source>
        <dbReference type="PROSITE" id="PS50102"/>
    </source>
</evidence>
<proteinExistence type="predicted"/>
<accession>A0ABN7SSZ3</accession>
<sequence length="195" mass="22425">MSLDSDCKRGRSRRSNSRSVKRSPYRRRSRSRSRSQRSIFIFGIFNLGRDISRNELRKVFERYGRILSCNLVYDREYKESRGFGFVTFENIDDAIYAKKDANEIYIGSGERIRIDYSVDLLDTIHEDTMKEDNLDREADNAILAHEVGDGIHDLEVADDAIDPGVMSDILVEIVTLDRAVEAGKMVEVNIHEIGQ</sequence>
<dbReference type="InterPro" id="IPR050441">
    <property type="entry name" value="RBM"/>
</dbReference>
<feature type="compositionally biased region" description="Basic residues" evidence="3">
    <location>
        <begin position="10"/>
        <end position="32"/>
    </location>
</feature>
<evidence type="ECO:0000313" key="5">
    <source>
        <dbReference type="EMBL" id="CAG5106911.1"/>
    </source>
</evidence>